<feature type="domain" description="GGDEF" evidence="1">
    <location>
        <begin position="35"/>
        <end position="166"/>
    </location>
</feature>
<dbReference type="Proteomes" id="UP000306980">
    <property type="component" value="Unassembled WGS sequence"/>
</dbReference>
<dbReference type="Gene3D" id="3.30.70.270">
    <property type="match status" value="1"/>
</dbReference>
<name>A0A5S3QHT0_9BACI</name>
<dbReference type="InterPro" id="IPR043128">
    <property type="entry name" value="Rev_trsase/Diguanyl_cyclase"/>
</dbReference>
<dbReference type="PANTHER" id="PTHR46663:SF2">
    <property type="entry name" value="GGDEF DOMAIN-CONTAINING PROTEIN"/>
    <property type="match status" value="1"/>
</dbReference>
<dbReference type="InterPro" id="IPR052163">
    <property type="entry name" value="DGC-Regulatory_Protein"/>
</dbReference>
<comment type="caution">
    <text evidence="2">The sequence shown here is derived from an EMBL/GenBank/DDBJ whole genome shotgun (WGS) entry which is preliminary data.</text>
</comment>
<dbReference type="NCBIfam" id="TIGR00254">
    <property type="entry name" value="GGDEF"/>
    <property type="match status" value="1"/>
</dbReference>
<dbReference type="InterPro" id="IPR029787">
    <property type="entry name" value="Nucleotide_cyclase"/>
</dbReference>
<dbReference type="PROSITE" id="PS50887">
    <property type="entry name" value="GGDEF"/>
    <property type="match status" value="1"/>
</dbReference>
<dbReference type="InterPro" id="IPR000160">
    <property type="entry name" value="GGDEF_dom"/>
</dbReference>
<reference evidence="2 3" key="1">
    <citation type="submission" date="2019-05" db="EMBL/GenBank/DDBJ databases">
        <title>Genomic analysis of Lentibacillus sp. NKC220-2.</title>
        <authorList>
            <person name="Oh Y.J."/>
        </authorList>
    </citation>
    <scope>NUCLEOTIDE SEQUENCE [LARGE SCALE GENOMIC DNA]</scope>
    <source>
        <strain evidence="2 3">NKC220-2</strain>
    </source>
</reference>
<proteinExistence type="predicted"/>
<gene>
    <name evidence="2" type="ORF">FFL34_04345</name>
</gene>
<sequence>MQHFAHHDSLTGLPNRRLFKKQLRKAIDHQHADGSGFAVILMDIDYFKQINDELGHDVGDAVIEEFGKRLNRVIRHDDMAARLGGDEFVILLSNVTSVNEAVAIAKEIQHTIKKPWTILGKHLHVSSSMGVAMAPEKGATVFSMLKEADNALYEAKGAGRNAVKLR</sequence>
<dbReference type="FunFam" id="3.30.70.270:FF:000001">
    <property type="entry name" value="Diguanylate cyclase domain protein"/>
    <property type="match status" value="1"/>
</dbReference>
<protein>
    <submittedName>
        <fullName evidence="2">GGDEF domain-containing protein</fullName>
    </submittedName>
</protein>
<dbReference type="RefSeq" id="WP_138601814.1">
    <property type="nucleotide sequence ID" value="NZ_VCIA01000001.1"/>
</dbReference>
<accession>A0A5S3QHT0</accession>
<dbReference type="EMBL" id="VCIA01000001">
    <property type="protein sequence ID" value="TMN21425.1"/>
    <property type="molecule type" value="Genomic_DNA"/>
</dbReference>
<dbReference type="PANTHER" id="PTHR46663">
    <property type="entry name" value="DIGUANYLATE CYCLASE DGCT-RELATED"/>
    <property type="match status" value="1"/>
</dbReference>
<evidence type="ECO:0000313" key="2">
    <source>
        <dbReference type="EMBL" id="TMN21425.1"/>
    </source>
</evidence>
<evidence type="ECO:0000259" key="1">
    <source>
        <dbReference type="PROSITE" id="PS50887"/>
    </source>
</evidence>
<dbReference type="CDD" id="cd01949">
    <property type="entry name" value="GGDEF"/>
    <property type="match status" value="1"/>
</dbReference>
<dbReference type="AlphaFoldDB" id="A0A5S3QHT0"/>
<evidence type="ECO:0000313" key="3">
    <source>
        <dbReference type="Proteomes" id="UP000306980"/>
    </source>
</evidence>
<dbReference type="OrthoDB" id="9759607at2"/>
<organism evidence="2 3">
    <name type="scientific">Lentibacillus cibarius</name>
    <dbReference type="NCBI Taxonomy" id="2583219"/>
    <lineage>
        <taxon>Bacteria</taxon>
        <taxon>Bacillati</taxon>
        <taxon>Bacillota</taxon>
        <taxon>Bacilli</taxon>
        <taxon>Bacillales</taxon>
        <taxon>Bacillaceae</taxon>
        <taxon>Lentibacillus</taxon>
    </lineage>
</organism>
<dbReference type="Pfam" id="PF00990">
    <property type="entry name" value="GGDEF"/>
    <property type="match status" value="1"/>
</dbReference>
<dbReference type="SUPFAM" id="SSF55073">
    <property type="entry name" value="Nucleotide cyclase"/>
    <property type="match status" value="1"/>
</dbReference>
<dbReference type="SMART" id="SM00267">
    <property type="entry name" value="GGDEF"/>
    <property type="match status" value="1"/>
</dbReference>